<comment type="caution">
    <text evidence="6">The sequence shown here is derived from an EMBL/GenBank/DDBJ whole genome shotgun (WGS) entry which is preliminary data.</text>
</comment>
<dbReference type="GO" id="GO:0046872">
    <property type="term" value="F:metal ion binding"/>
    <property type="evidence" value="ECO:0007669"/>
    <property type="project" value="UniProtKB-KW"/>
</dbReference>
<evidence type="ECO:0000259" key="5">
    <source>
        <dbReference type="PROSITE" id="PS51296"/>
    </source>
</evidence>
<proteinExistence type="predicted"/>
<dbReference type="GO" id="GO:0051537">
    <property type="term" value="F:2 iron, 2 sulfur cluster binding"/>
    <property type="evidence" value="ECO:0007669"/>
    <property type="project" value="UniProtKB-KW"/>
</dbReference>
<evidence type="ECO:0000313" key="6">
    <source>
        <dbReference type="EMBL" id="RKN74121.1"/>
    </source>
</evidence>
<dbReference type="EMBL" id="RBAH01000025">
    <property type="protein sequence ID" value="RKN74121.1"/>
    <property type="molecule type" value="Genomic_DNA"/>
</dbReference>
<dbReference type="SUPFAM" id="SSF50022">
    <property type="entry name" value="ISP domain"/>
    <property type="match status" value="1"/>
</dbReference>
<keyword evidence="3" id="KW-0408">Iron</keyword>
<keyword evidence="4" id="KW-0411">Iron-sulfur</keyword>
<accession>A0A3B0BN69</accession>
<reference evidence="6 7" key="1">
    <citation type="journal article" date="2007" name="Int. J. Syst. Evol. Microbiol.">
        <title>Paenibacillus ginsengarvi sp. nov., isolated from soil from ginseng cultivation.</title>
        <authorList>
            <person name="Yoon M.H."/>
            <person name="Ten L.N."/>
            <person name="Im W.T."/>
        </authorList>
    </citation>
    <scope>NUCLEOTIDE SEQUENCE [LARGE SCALE GENOMIC DNA]</scope>
    <source>
        <strain evidence="6 7">KCTC 13059</strain>
    </source>
</reference>
<protein>
    <submittedName>
        <fullName evidence="6">Rieske (2Fe-2S) protein</fullName>
    </submittedName>
</protein>
<keyword evidence="1" id="KW-0001">2Fe-2S</keyword>
<dbReference type="InterPro" id="IPR017941">
    <property type="entry name" value="Rieske_2Fe-2S"/>
</dbReference>
<dbReference type="Gene3D" id="2.102.10.10">
    <property type="entry name" value="Rieske [2Fe-2S] iron-sulphur domain"/>
    <property type="match status" value="1"/>
</dbReference>
<sequence>MAVYDAGDASDIPEGTFKIAEIAGRSIGIYNVKGEFNAIHNYCPHQGAKLCKGPVCGTTLASNVYEYIYGREQEIVRCPWHGWEFDLKTGKSLFDEKVRTRCYPVQVSGGRIGIVIGSG</sequence>
<dbReference type="PROSITE" id="PS51296">
    <property type="entry name" value="RIESKE"/>
    <property type="match status" value="1"/>
</dbReference>
<dbReference type="GO" id="GO:0016705">
    <property type="term" value="F:oxidoreductase activity, acting on paired donors, with incorporation or reduction of molecular oxygen"/>
    <property type="evidence" value="ECO:0007669"/>
    <property type="project" value="UniProtKB-ARBA"/>
</dbReference>
<keyword evidence="2" id="KW-0479">Metal-binding</keyword>
<dbReference type="RefSeq" id="WP_120750392.1">
    <property type="nucleotide sequence ID" value="NZ_RBAH01000025.1"/>
</dbReference>
<name>A0A3B0BN69_9BACL</name>
<gene>
    <name evidence="6" type="ORF">D7M11_27080</name>
</gene>
<organism evidence="6 7">
    <name type="scientific">Paenibacillus ginsengarvi</name>
    <dbReference type="NCBI Taxonomy" id="400777"/>
    <lineage>
        <taxon>Bacteria</taxon>
        <taxon>Bacillati</taxon>
        <taxon>Bacillota</taxon>
        <taxon>Bacilli</taxon>
        <taxon>Bacillales</taxon>
        <taxon>Paenibacillaceae</taxon>
        <taxon>Paenibacillus</taxon>
    </lineage>
</organism>
<dbReference type="Proteomes" id="UP000282311">
    <property type="component" value="Unassembled WGS sequence"/>
</dbReference>
<feature type="domain" description="Rieske" evidence="5">
    <location>
        <begin position="4"/>
        <end position="114"/>
    </location>
</feature>
<evidence type="ECO:0000313" key="7">
    <source>
        <dbReference type="Proteomes" id="UP000282311"/>
    </source>
</evidence>
<dbReference type="PANTHER" id="PTHR21496">
    <property type="entry name" value="FERREDOXIN-RELATED"/>
    <property type="match status" value="1"/>
</dbReference>
<dbReference type="InterPro" id="IPR036922">
    <property type="entry name" value="Rieske_2Fe-2S_sf"/>
</dbReference>
<dbReference type="OrthoDB" id="9795104at2"/>
<keyword evidence="7" id="KW-1185">Reference proteome</keyword>
<evidence type="ECO:0000256" key="3">
    <source>
        <dbReference type="ARBA" id="ARBA00023004"/>
    </source>
</evidence>
<evidence type="ECO:0000256" key="4">
    <source>
        <dbReference type="ARBA" id="ARBA00023014"/>
    </source>
</evidence>
<evidence type="ECO:0000256" key="2">
    <source>
        <dbReference type="ARBA" id="ARBA00022723"/>
    </source>
</evidence>
<dbReference type="AlphaFoldDB" id="A0A3B0BN69"/>
<dbReference type="GO" id="GO:0004497">
    <property type="term" value="F:monooxygenase activity"/>
    <property type="evidence" value="ECO:0007669"/>
    <property type="project" value="UniProtKB-ARBA"/>
</dbReference>
<dbReference type="Pfam" id="PF00355">
    <property type="entry name" value="Rieske"/>
    <property type="match status" value="1"/>
</dbReference>
<dbReference type="PANTHER" id="PTHR21496:SF23">
    <property type="entry name" value="3-PHENYLPROPIONATE_CINNAMIC ACID DIOXYGENASE FERREDOXIN SUBUNIT"/>
    <property type="match status" value="1"/>
</dbReference>
<evidence type="ECO:0000256" key="1">
    <source>
        <dbReference type="ARBA" id="ARBA00022714"/>
    </source>
</evidence>